<feature type="domain" description="Organic solvent tolerance-like N-terminal" evidence="5">
    <location>
        <begin position="48"/>
        <end position="151"/>
    </location>
</feature>
<reference evidence="6 7" key="1">
    <citation type="submission" date="2013-09" db="EMBL/GenBank/DDBJ databases">
        <title>Whole genome shotgun sequence of Novosphingobium tardaugens NBRC 16725.</title>
        <authorList>
            <person name="Isaki S."/>
            <person name="Hosoyama A."/>
            <person name="Tsuchikane K."/>
            <person name="Katsumata H."/>
            <person name="Ando Y."/>
            <person name="Yamazaki S."/>
            <person name="Fujita N."/>
        </authorList>
    </citation>
    <scope>NUCLEOTIDE SEQUENCE [LARGE SCALE GENOMIC DNA]</scope>
    <source>
        <strain evidence="6 7">NBRC 16725</strain>
    </source>
</reference>
<dbReference type="Gene3D" id="2.60.450.10">
    <property type="entry name" value="Lipopolysaccharide (LPS) transport protein A like domain"/>
    <property type="match status" value="1"/>
</dbReference>
<dbReference type="GO" id="GO:0015920">
    <property type="term" value="P:lipopolysaccharide transport"/>
    <property type="evidence" value="ECO:0007669"/>
    <property type="project" value="InterPro"/>
</dbReference>
<dbReference type="GO" id="GO:0030288">
    <property type="term" value="C:outer membrane-bounded periplasmic space"/>
    <property type="evidence" value="ECO:0007669"/>
    <property type="project" value="TreeGrafter"/>
</dbReference>
<evidence type="ECO:0000256" key="2">
    <source>
        <dbReference type="ARBA" id="ARBA00022729"/>
    </source>
</evidence>
<dbReference type="GO" id="GO:0001530">
    <property type="term" value="F:lipopolysaccharide binding"/>
    <property type="evidence" value="ECO:0007669"/>
    <property type="project" value="InterPro"/>
</dbReference>
<dbReference type="NCBIfam" id="TIGR03002">
    <property type="entry name" value="outer_YhbN_LptA"/>
    <property type="match status" value="1"/>
</dbReference>
<accession>U2YJU6</accession>
<dbReference type="GO" id="GO:0009279">
    <property type="term" value="C:cell outer membrane"/>
    <property type="evidence" value="ECO:0007669"/>
    <property type="project" value="TreeGrafter"/>
</dbReference>
<evidence type="ECO:0000313" key="7">
    <source>
        <dbReference type="Proteomes" id="UP000016568"/>
    </source>
</evidence>
<dbReference type="GO" id="GO:0017089">
    <property type="term" value="F:glycolipid transfer activity"/>
    <property type="evidence" value="ECO:0007669"/>
    <property type="project" value="TreeGrafter"/>
</dbReference>
<gene>
    <name evidence="6" type="ORF">NT2_04_01510</name>
</gene>
<dbReference type="AlphaFoldDB" id="U2YJU6"/>
<keyword evidence="7" id="KW-1185">Reference proteome</keyword>
<feature type="compositionally biased region" description="Gly residues" evidence="4">
    <location>
        <begin position="157"/>
        <end position="170"/>
    </location>
</feature>
<dbReference type="Proteomes" id="UP000016568">
    <property type="component" value="Unassembled WGS sequence"/>
</dbReference>
<dbReference type="InterPro" id="IPR005653">
    <property type="entry name" value="OstA-like_N"/>
</dbReference>
<keyword evidence="3" id="KW-0574">Periplasm</keyword>
<keyword evidence="1" id="KW-0813">Transport</keyword>
<dbReference type="PANTHER" id="PTHR36504">
    <property type="entry name" value="LIPOPOLYSACCHARIDE EXPORT SYSTEM PROTEIN LPTA"/>
    <property type="match status" value="1"/>
</dbReference>
<evidence type="ECO:0000256" key="4">
    <source>
        <dbReference type="SAM" id="MobiDB-lite"/>
    </source>
</evidence>
<dbReference type="InterPro" id="IPR052037">
    <property type="entry name" value="LPS_export_LptA"/>
</dbReference>
<proteinExistence type="predicted"/>
<keyword evidence="2" id="KW-0732">Signal</keyword>
<protein>
    <recommendedName>
        <fullName evidence="5">Organic solvent tolerance-like N-terminal domain-containing protein</fullName>
    </recommendedName>
</protein>
<organism evidence="6 7">
    <name type="scientific">Caenibius tardaugens NBRC 16725</name>
    <dbReference type="NCBI Taxonomy" id="1219035"/>
    <lineage>
        <taxon>Bacteria</taxon>
        <taxon>Pseudomonadati</taxon>
        <taxon>Pseudomonadota</taxon>
        <taxon>Alphaproteobacteria</taxon>
        <taxon>Sphingomonadales</taxon>
        <taxon>Erythrobacteraceae</taxon>
        <taxon>Caenibius</taxon>
    </lineage>
</organism>
<sequence length="178" mass="18603">MTMKRHAFTSLRYAAAGFVLTLTAMGGVQLYAQALKGHNTKAPVNFAADRIELQDRQDRVVLSGNVDITQGELRLKAARTTVDYTNAGSLTVQRITATGGVNVTRGTESAQGNVGIYDFNNRVITLVGNVALRRGGDTLNGQRLTMDLDTGVSSVDGRGGAGGGTNGGRVTGTFSVPG</sequence>
<evidence type="ECO:0000256" key="3">
    <source>
        <dbReference type="ARBA" id="ARBA00022764"/>
    </source>
</evidence>
<dbReference type="InterPro" id="IPR014340">
    <property type="entry name" value="LptA"/>
</dbReference>
<evidence type="ECO:0000256" key="1">
    <source>
        <dbReference type="ARBA" id="ARBA00022448"/>
    </source>
</evidence>
<dbReference type="eggNOG" id="COG1934">
    <property type="taxonomic scope" value="Bacteria"/>
</dbReference>
<dbReference type="EMBL" id="BASZ01000004">
    <property type="protein sequence ID" value="GAD48740.1"/>
    <property type="molecule type" value="Genomic_DNA"/>
</dbReference>
<feature type="region of interest" description="Disordered" evidence="4">
    <location>
        <begin position="151"/>
        <end position="178"/>
    </location>
</feature>
<evidence type="ECO:0000313" key="6">
    <source>
        <dbReference type="EMBL" id="GAD48740.1"/>
    </source>
</evidence>
<evidence type="ECO:0000259" key="5">
    <source>
        <dbReference type="Pfam" id="PF03968"/>
    </source>
</evidence>
<dbReference type="Pfam" id="PF03968">
    <property type="entry name" value="LptD_N"/>
    <property type="match status" value="1"/>
</dbReference>
<name>U2YJU6_9SPHN</name>
<comment type="caution">
    <text evidence="6">The sequence shown here is derived from an EMBL/GenBank/DDBJ whole genome shotgun (WGS) entry which is preliminary data.</text>
</comment>
<dbReference type="PANTHER" id="PTHR36504:SF1">
    <property type="entry name" value="LIPOPOLYSACCHARIDE EXPORT SYSTEM PROTEIN LPTA"/>
    <property type="match status" value="1"/>
</dbReference>